<dbReference type="GO" id="GO:0016020">
    <property type="term" value="C:membrane"/>
    <property type="evidence" value="ECO:0007669"/>
    <property type="project" value="UniProtKB-SubCell"/>
</dbReference>
<reference evidence="7 8" key="1">
    <citation type="journal article" date="2018" name="New Phytol.">
        <title>Phylogenomics of Endogonaceae and evolution of mycorrhizas within Mucoromycota.</title>
        <authorList>
            <person name="Chang Y."/>
            <person name="Desiro A."/>
            <person name="Na H."/>
            <person name="Sandor L."/>
            <person name="Lipzen A."/>
            <person name="Clum A."/>
            <person name="Barry K."/>
            <person name="Grigoriev I.V."/>
            <person name="Martin F.M."/>
            <person name="Stajich J.E."/>
            <person name="Smith M.E."/>
            <person name="Bonito G."/>
            <person name="Spatafora J.W."/>
        </authorList>
    </citation>
    <scope>NUCLEOTIDE SEQUENCE [LARGE SCALE GENOMIC DNA]</scope>
    <source>
        <strain evidence="7 8">AD002</strain>
    </source>
</reference>
<comment type="caution">
    <text evidence="7">The sequence shown here is derived from an EMBL/GenBank/DDBJ whole genome shotgun (WGS) entry which is preliminary data.</text>
</comment>
<feature type="transmembrane region" description="Helical" evidence="6">
    <location>
        <begin position="56"/>
        <end position="79"/>
    </location>
</feature>
<evidence type="ECO:0000256" key="2">
    <source>
        <dbReference type="ARBA" id="ARBA00006840"/>
    </source>
</evidence>
<sequence>MGKGYGKGGADKTLDVMRIFVIILNVFTSLAGLALIGLGIYALLRSDLLLAGKTVPITMIVAGALVFVVSFVGCVGAGVENKNMLTIASFFMIIITTNQPTRASWNFILYILNLRGNSAFSSIVLLGAAGPGSVPDCYGPLHGLQHGQGKNGNFCMVDFELNNLIIAKISASRPGGRLS</sequence>
<keyword evidence="8" id="KW-1185">Reference proteome</keyword>
<protein>
    <submittedName>
        <fullName evidence="7">Uncharacterized protein</fullName>
    </submittedName>
</protein>
<organism evidence="7 8">
    <name type="scientific">Jimgerdemannia flammicorona</name>
    <dbReference type="NCBI Taxonomy" id="994334"/>
    <lineage>
        <taxon>Eukaryota</taxon>
        <taxon>Fungi</taxon>
        <taxon>Fungi incertae sedis</taxon>
        <taxon>Mucoromycota</taxon>
        <taxon>Mucoromycotina</taxon>
        <taxon>Endogonomycetes</taxon>
        <taxon>Endogonales</taxon>
        <taxon>Endogonaceae</taxon>
        <taxon>Jimgerdemannia</taxon>
    </lineage>
</organism>
<evidence type="ECO:0000313" key="7">
    <source>
        <dbReference type="EMBL" id="RUS25455.1"/>
    </source>
</evidence>
<dbReference type="PROSITE" id="PS00421">
    <property type="entry name" value="TM4_1"/>
    <property type="match status" value="1"/>
</dbReference>
<evidence type="ECO:0000256" key="4">
    <source>
        <dbReference type="ARBA" id="ARBA00022989"/>
    </source>
</evidence>
<evidence type="ECO:0000256" key="1">
    <source>
        <dbReference type="ARBA" id="ARBA00004141"/>
    </source>
</evidence>
<keyword evidence="4 6" id="KW-1133">Transmembrane helix</keyword>
<comment type="subcellular location">
    <subcellularLocation>
        <location evidence="1">Membrane</location>
        <topology evidence="1">Multi-pass membrane protein</topology>
    </subcellularLocation>
</comment>
<dbReference type="Pfam" id="PF00335">
    <property type="entry name" value="Tetraspanin"/>
    <property type="match status" value="1"/>
</dbReference>
<dbReference type="PRINTS" id="PR00259">
    <property type="entry name" value="TMFOUR"/>
</dbReference>
<evidence type="ECO:0000256" key="3">
    <source>
        <dbReference type="ARBA" id="ARBA00022692"/>
    </source>
</evidence>
<dbReference type="InterPro" id="IPR018503">
    <property type="entry name" value="Tetraspanin_CS"/>
</dbReference>
<evidence type="ECO:0000256" key="5">
    <source>
        <dbReference type="ARBA" id="ARBA00023136"/>
    </source>
</evidence>
<accession>A0A433Q6Q0</accession>
<keyword evidence="5 6" id="KW-0472">Membrane</keyword>
<feature type="transmembrane region" description="Helical" evidence="6">
    <location>
        <begin position="20"/>
        <end position="44"/>
    </location>
</feature>
<dbReference type="Proteomes" id="UP000274822">
    <property type="component" value="Unassembled WGS sequence"/>
</dbReference>
<evidence type="ECO:0000256" key="6">
    <source>
        <dbReference type="SAM" id="Phobius"/>
    </source>
</evidence>
<name>A0A433Q6Q0_9FUNG</name>
<gene>
    <name evidence="7" type="ORF">BC938DRAFT_472156</name>
</gene>
<comment type="similarity">
    <text evidence="2">Belongs to the tetraspanin (TM4SF) family.</text>
</comment>
<dbReference type="AlphaFoldDB" id="A0A433Q6Q0"/>
<dbReference type="EMBL" id="RBNJ01012955">
    <property type="protein sequence ID" value="RUS25455.1"/>
    <property type="molecule type" value="Genomic_DNA"/>
</dbReference>
<dbReference type="InterPro" id="IPR018499">
    <property type="entry name" value="Tetraspanin/Peripherin"/>
</dbReference>
<evidence type="ECO:0000313" key="8">
    <source>
        <dbReference type="Proteomes" id="UP000274822"/>
    </source>
</evidence>
<proteinExistence type="inferred from homology"/>
<keyword evidence="3 6" id="KW-0812">Transmembrane</keyword>